<dbReference type="EMBL" id="BQFK01000002">
    <property type="protein sequence ID" value="GJJ42954.1"/>
    <property type="molecule type" value="Genomic_DNA"/>
</dbReference>
<gene>
    <name evidence="3" type="primary">yngHB</name>
    <name evidence="2" type="ORF">CULCOIPH005_11430</name>
    <name evidence="3" type="ORF">NCTC7908_00877</name>
</gene>
<dbReference type="Gene3D" id="2.40.50.100">
    <property type="match status" value="1"/>
</dbReference>
<evidence type="ECO:0000313" key="3">
    <source>
        <dbReference type="EMBL" id="SQG50798.1"/>
    </source>
</evidence>
<dbReference type="AlphaFoldDB" id="A0ABD0BFV7"/>
<dbReference type="KEGG" id="cuz:Cul05146_1048"/>
<accession>A0ABD0BFV7</accession>
<dbReference type="EMBL" id="LS483400">
    <property type="protein sequence ID" value="SQG50798.1"/>
    <property type="molecule type" value="Genomic_DNA"/>
</dbReference>
<dbReference type="InterPro" id="IPR000089">
    <property type="entry name" value="Biotin_lipoyl"/>
</dbReference>
<dbReference type="Proteomes" id="UP000248741">
    <property type="component" value="Chromosome 1"/>
</dbReference>
<name>A0ABD0BFV7_CORUL</name>
<dbReference type="CDD" id="cd06850">
    <property type="entry name" value="biotinyl_domain"/>
    <property type="match status" value="1"/>
</dbReference>
<reference evidence="2 5" key="2">
    <citation type="submission" date="2021-11" db="EMBL/GenBank/DDBJ databases">
        <title>Whole genome sequences of diphtheriae toxin producing Corynebacterium ulcerans isolates from cats in Osaka, Japan.</title>
        <authorList>
            <person name="Umeda K."/>
            <person name="Hirai Y."/>
        </authorList>
    </citation>
    <scope>NUCLEOTIDE SEQUENCE [LARGE SCALE GENOMIC DNA]</scope>
    <source>
        <strain evidence="2 5">12109B-1</strain>
    </source>
</reference>
<dbReference type="KEGG" id="cuj:CUL131002_1005"/>
<dbReference type="SUPFAM" id="SSF51230">
    <property type="entry name" value="Single hybrid motif"/>
    <property type="match status" value="1"/>
</dbReference>
<organism evidence="2 5">
    <name type="scientific">Corynebacterium ulcerans</name>
    <dbReference type="NCBI Taxonomy" id="65058"/>
    <lineage>
        <taxon>Bacteria</taxon>
        <taxon>Bacillati</taxon>
        <taxon>Actinomycetota</taxon>
        <taxon>Actinomycetes</taxon>
        <taxon>Mycobacteriales</taxon>
        <taxon>Corynebacteriaceae</taxon>
        <taxon>Corynebacterium</taxon>
    </lineage>
</organism>
<reference evidence="3 4" key="1">
    <citation type="submission" date="2018-06" db="EMBL/GenBank/DDBJ databases">
        <authorList>
            <consortium name="Pathogen Informatics"/>
            <person name="Doyle S."/>
        </authorList>
    </citation>
    <scope>NUCLEOTIDE SEQUENCE [LARGE SCALE GENOMIC DNA]</scope>
    <source>
        <strain evidence="3 4">NCTC7908</strain>
    </source>
</reference>
<evidence type="ECO:0000313" key="5">
    <source>
        <dbReference type="Proteomes" id="UP001205910"/>
    </source>
</evidence>
<dbReference type="KEGG" id="cuq:Cul210931_0981"/>
<dbReference type="Pfam" id="PF00364">
    <property type="entry name" value="Biotin_lipoyl"/>
    <property type="match status" value="1"/>
</dbReference>
<dbReference type="Proteomes" id="UP001205910">
    <property type="component" value="Unassembled WGS sequence"/>
</dbReference>
<dbReference type="KEGG" id="cun:Cul210932_1023"/>
<evidence type="ECO:0000259" key="1">
    <source>
        <dbReference type="Pfam" id="PF00364"/>
    </source>
</evidence>
<protein>
    <submittedName>
        <fullName evidence="2">Acetyl-CoA carboxylase biotin carboxyl carrier protein subunit</fullName>
    </submittedName>
    <submittedName>
        <fullName evidence="3">Biotin/lipoyl attachment protein</fullName>
    </submittedName>
</protein>
<proteinExistence type="predicted"/>
<dbReference type="InterPro" id="IPR011053">
    <property type="entry name" value="Single_hybrid_motif"/>
</dbReference>
<evidence type="ECO:0000313" key="4">
    <source>
        <dbReference type="Proteomes" id="UP000248741"/>
    </source>
</evidence>
<sequence length="74" mass="7654">MVKSMKICAPFAGIVHYKVGLGDTVDTGQELASVEAIKLEAPIIAPGPGIVATLAKDNFDDVMGGDVLLIVEEA</sequence>
<evidence type="ECO:0000313" key="2">
    <source>
        <dbReference type="EMBL" id="GJJ42954.1"/>
    </source>
</evidence>
<feature type="domain" description="Lipoyl-binding" evidence="1">
    <location>
        <begin position="13"/>
        <end position="70"/>
    </location>
</feature>